<feature type="region of interest" description="Disordered" evidence="1">
    <location>
        <begin position="707"/>
        <end position="749"/>
    </location>
</feature>
<feature type="compositionally biased region" description="Low complexity" evidence="1">
    <location>
        <begin position="589"/>
        <end position="619"/>
    </location>
</feature>
<dbReference type="PANTHER" id="PTHR28208:SF3">
    <property type="entry name" value="PHOSPHATIDATE PHOSPHATASE APP1"/>
    <property type="match status" value="1"/>
</dbReference>
<dbReference type="Pfam" id="PF09949">
    <property type="entry name" value="APP1_cat"/>
    <property type="match status" value="1"/>
</dbReference>
<keyword evidence="4" id="KW-1185">Reference proteome</keyword>
<feature type="compositionally biased region" description="Polar residues" evidence="1">
    <location>
        <begin position="519"/>
        <end position="530"/>
    </location>
</feature>
<proteinExistence type="predicted"/>
<dbReference type="GO" id="GO:0008195">
    <property type="term" value="F:phosphatidate phosphatase activity"/>
    <property type="evidence" value="ECO:0007669"/>
    <property type="project" value="InterPro"/>
</dbReference>
<evidence type="ECO:0000313" key="4">
    <source>
        <dbReference type="Proteomes" id="UP001150538"/>
    </source>
</evidence>
<dbReference type="InterPro" id="IPR019236">
    <property type="entry name" value="APP1_cat"/>
</dbReference>
<comment type="caution">
    <text evidence="3">The sequence shown here is derived from an EMBL/GenBank/DDBJ whole genome shotgun (WGS) entry which is preliminary data.</text>
</comment>
<accession>A0A9W8A1J2</accession>
<feature type="compositionally biased region" description="Basic and acidic residues" evidence="1">
    <location>
        <begin position="215"/>
        <end position="227"/>
    </location>
</feature>
<feature type="compositionally biased region" description="Pro residues" evidence="1">
    <location>
        <begin position="566"/>
        <end position="581"/>
    </location>
</feature>
<organism evidence="3 4">
    <name type="scientific">Mycoemilia scoparia</name>
    <dbReference type="NCBI Taxonomy" id="417184"/>
    <lineage>
        <taxon>Eukaryota</taxon>
        <taxon>Fungi</taxon>
        <taxon>Fungi incertae sedis</taxon>
        <taxon>Zoopagomycota</taxon>
        <taxon>Kickxellomycotina</taxon>
        <taxon>Kickxellomycetes</taxon>
        <taxon>Kickxellales</taxon>
        <taxon>Kickxellaceae</taxon>
        <taxon>Mycoemilia</taxon>
    </lineage>
</organism>
<reference evidence="3" key="1">
    <citation type="submission" date="2022-07" db="EMBL/GenBank/DDBJ databases">
        <title>Phylogenomic reconstructions and comparative analyses of Kickxellomycotina fungi.</title>
        <authorList>
            <person name="Reynolds N.K."/>
            <person name="Stajich J.E."/>
            <person name="Barry K."/>
            <person name="Grigoriev I.V."/>
            <person name="Crous P."/>
            <person name="Smith M.E."/>
        </authorList>
    </citation>
    <scope>NUCLEOTIDE SEQUENCE</scope>
    <source>
        <strain evidence="3">NBRC 100468</strain>
    </source>
</reference>
<feature type="compositionally biased region" description="Polar residues" evidence="1">
    <location>
        <begin position="118"/>
        <end position="132"/>
    </location>
</feature>
<evidence type="ECO:0000259" key="2">
    <source>
        <dbReference type="Pfam" id="PF09949"/>
    </source>
</evidence>
<feature type="compositionally biased region" description="Low complexity" evidence="1">
    <location>
        <begin position="724"/>
        <end position="742"/>
    </location>
</feature>
<evidence type="ECO:0000256" key="1">
    <source>
        <dbReference type="SAM" id="MobiDB-lite"/>
    </source>
</evidence>
<dbReference type="InterPro" id="IPR052935">
    <property type="entry name" value="Mg2+_PAP"/>
</dbReference>
<sequence>MTNAVPLTPQQQQQIAEDCLVMFPTIAVPDETEKAWRIQIRGWLFRRDPQGRKVRMANATMRTLIGIKKGTSEESILRYHISYFFAQSLQNQLVHVKIKGFYNNDPETPLFERQGSLTHQYQPHPPRNSSMIPNTTTNNNPPLPPKPAALDAEVKTGLLIDLDDPETPSSLASKEYRPTPPPKPLRDTKPQPCSPGSADVTNSKPPPTPPPKPKRTNDNHNNLHDGIRPTTTTSVKTNMQTEIHSQFTSTTIINTLHVDTVSSSSVSKISRVQPLSTEDEQMMELLDGFQEKTFTALNGEVLGEFMVGFNEMEWLIQKQRESDDKSIPDTLRVQARASASRCHQAFGRVHVLESEGLSVISDIDDTIKTTNITDGKMAVLTATFAKQFLPVNGMAALYRTWQKLGATFHYVSNSPWRLYPMLETFFTKYQFPLGSIHLRQFDLGDFSVENYKGTMDNKRVIIERMLRSFPKRKFVLVGDSGEWDLQLYTMLAKKYPNQIVKILVRDILALTIPPRSQSDLFNQWPTNPTNSPRPPLPQRRSNQNSNGSLPNYAQRPASAYASTIIEPPPNAFNRPIPPSPSTKPNMVHRSSVSRPVSRYVSSTTNSSNSHSRTNSFGSSAGVSSFHTAQTAPPQPGSASNLSHQAADTQANQRDQQFEMVYLLCTSAYSFYASPKESEFLMRLERLCKTMTKYAEARAHYYNSPYNSNPNQFAGNPGGGPPGHQPQGLNHPYQQQQGYNQPNEPRPPLPNAGSYWADIFAHIDQRQFKMWQDYEMFTQGLEPGLCKFFIEADDIVDQLT</sequence>
<dbReference type="AlphaFoldDB" id="A0A9W8A1J2"/>
<feature type="region of interest" description="Disordered" evidence="1">
    <location>
        <begin position="118"/>
        <end position="149"/>
    </location>
</feature>
<feature type="compositionally biased region" description="Polar residues" evidence="1">
    <location>
        <begin position="620"/>
        <end position="651"/>
    </location>
</feature>
<gene>
    <name evidence="3" type="ORF">H4219_002294</name>
</gene>
<feature type="region of interest" description="Disordered" evidence="1">
    <location>
        <begin position="519"/>
        <end position="651"/>
    </location>
</feature>
<dbReference type="OrthoDB" id="2117591at2759"/>
<feature type="compositionally biased region" description="Polar residues" evidence="1">
    <location>
        <begin position="539"/>
        <end position="551"/>
    </location>
</feature>
<protein>
    <recommendedName>
        <fullName evidence="2">Phosphatidate phosphatase APP1 catalytic domain-containing protein</fullName>
    </recommendedName>
</protein>
<dbReference type="EMBL" id="JANBPU010000035">
    <property type="protein sequence ID" value="KAJ1918938.1"/>
    <property type="molecule type" value="Genomic_DNA"/>
</dbReference>
<feature type="region of interest" description="Disordered" evidence="1">
    <location>
        <begin position="161"/>
        <end position="231"/>
    </location>
</feature>
<dbReference type="PANTHER" id="PTHR28208">
    <property type="entry name" value="PHOSPHATIDATE PHOSPHATASE APP1"/>
    <property type="match status" value="1"/>
</dbReference>
<dbReference type="GO" id="GO:0030479">
    <property type="term" value="C:actin cortical patch"/>
    <property type="evidence" value="ECO:0007669"/>
    <property type="project" value="TreeGrafter"/>
</dbReference>
<dbReference type="Proteomes" id="UP001150538">
    <property type="component" value="Unassembled WGS sequence"/>
</dbReference>
<evidence type="ECO:0000313" key="3">
    <source>
        <dbReference type="EMBL" id="KAJ1918938.1"/>
    </source>
</evidence>
<name>A0A9W8A1J2_9FUNG</name>
<feature type="domain" description="Phosphatidate phosphatase APP1 catalytic" evidence="2">
    <location>
        <begin position="358"/>
        <end position="506"/>
    </location>
</feature>